<dbReference type="Proteomes" id="UP000264006">
    <property type="component" value="Chromosome"/>
</dbReference>
<evidence type="ECO:0000256" key="1">
    <source>
        <dbReference type="ARBA" id="ARBA00022679"/>
    </source>
</evidence>
<dbReference type="RefSeq" id="WP_216826105.1">
    <property type="nucleotide sequence ID" value="NZ_CP031165.1"/>
</dbReference>
<dbReference type="AlphaFoldDB" id="A0A346Y0Z3"/>
<dbReference type="InterPro" id="IPR000182">
    <property type="entry name" value="GNAT_dom"/>
</dbReference>
<dbReference type="Gene3D" id="3.40.630.30">
    <property type="match status" value="1"/>
</dbReference>
<evidence type="ECO:0000313" key="5">
    <source>
        <dbReference type="Proteomes" id="UP000264006"/>
    </source>
</evidence>
<proteinExistence type="predicted"/>
<protein>
    <submittedName>
        <fullName evidence="4">GCN5-related N-acetyltransferase</fullName>
    </submittedName>
</protein>
<name>A0A346Y0Z3_9ACTN</name>
<sequence>MDDVTLMLRPETPGDAEAVAAVHRAAFPAPEGAEEPVEVGLVDALRSGGHLIDGLTLVAEVDDRVVGHVACSRGVVAGSAAAVGIGPIGVLPDVQGRGVGAALMTTVVRLATESGETLLALLGDPAYYGRFGFVPSTDVGVEAPDPAWGVHFQALPLATDHPRGPFTYPPPFSAL</sequence>
<gene>
    <name evidence="4" type="ORF">DVS28_a3465</name>
</gene>
<dbReference type="PANTHER" id="PTHR43877:SF1">
    <property type="entry name" value="ACETYLTRANSFERASE"/>
    <property type="match status" value="1"/>
</dbReference>
<dbReference type="PROSITE" id="PS51186">
    <property type="entry name" value="GNAT"/>
    <property type="match status" value="1"/>
</dbReference>
<evidence type="ECO:0000313" key="4">
    <source>
        <dbReference type="EMBL" id="AXV08140.1"/>
    </source>
</evidence>
<dbReference type="KEGG" id="euz:DVS28_a3465"/>
<keyword evidence="5" id="KW-1185">Reference proteome</keyword>
<keyword evidence="1 4" id="KW-0808">Transferase</keyword>
<dbReference type="CDD" id="cd04301">
    <property type="entry name" value="NAT_SF"/>
    <property type="match status" value="1"/>
</dbReference>
<feature type="domain" description="N-acetyltransferase" evidence="3">
    <location>
        <begin position="6"/>
        <end position="162"/>
    </location>
</feature>
<dbReference type="InterPro" id="IPR050832">
    <property type="entry name" value="Bact_Acetyltransf"/>
</dbReference>
<evidence type="ECO:0000256" key="2">
    <source>
        <dbReference type="ARBA" id="ARBA00023315"/>
    </source>
</evidence>
<dbReference type="Pfam" id="PF13508">
    <property type="entry name" value="Acetyltransf_7"/>
    <property type="match status" value="1"/>
</dbReference>
<dbReference type="PANTHER" id="PTHR43877">
    <property type="entry name" value="AMINOALKYLPHOSPHONATE N-ACETYLTRANSFERASE-RELATED-RELATED"/>
    <property type="match status" value="1"/>
</dbReference>
<reference evidence="4 5" key="1">
    <citation type="submission" date="2018-09" db="EMBL/GenBank/DDBJ databases">
        <title>Complete genome sequence of Euzebya sp. DY32-46 isolated from seawater of Pacific Ocean.</title>
        <authorList>
            <person name="Xu L."/>
            <person name="Wu Y.-H."/>
            <person name="Xu X.-W."/>
        </authorList>
    </citation>
    <scope>NUCLEOTIDE SEQUENCE [LARGE SCALE GENOMIC DNA]</scope>
    <source>
        <strain evidence="4 5">DY32-46</strain>
    </source>
</reference>
<evidence type="ECO:0000259" key="3">
    <source>
        <dbReference type="PROSITE" id="PS51186"/>
    </source>
</evidence>
<accession>A0A346Y0Z3</accession>
<dbReference type="EMBL" id="CP031165">
    <property type="protein sequence ID" value="AXV08140.1"/>
    <property type="molecule type" value="Genomic_DNA"/>
</dbReference>
<dbReference type="SUPFAM" id="SSF55729">
    <property type="entry name" value="Acyl-CoA N-acyltransferases (Nat)"/>
    <property type="match status" value="1"/>
</dbReference>
<dbReference type="GO" id="GO:0016747">
    <property type="term" value="F:acyltransferase activity, transferring groups other than amino-acyl groups"/>
    <property type="evidence" value="ECO:0007669"/>
    <property type="project" value="InterPro"/>
</dbReference>
<keyword evidence="2" id="KW-0012">Acyltransferase</keyword>
<dbReference type="InterPro" id="IPR016181">
    <property type="entry name" value="Acyl_CoA_acyltransferase"/>
</dbReference>
<organism evidence="4 5">
    <name type="scientific">Euzebya pacifica</name>
    <dbReference type="NCBI Taxonomy" id="1608957"/>
    <lineage>
        <taxon>Bacteria</taxon>
        <taxon>Bacillati</taxon>
        <taxon>Actinomycetota</taxon>
        <taxon>Nitriliruptoria</taxon>
        <taxon>Euzebyales</taxon>
    </lineage>
</organism>